<comment type="caution">
    <text evidence="2">The sequence shown here is derived from an EMBL/GenBank/DDBJ whole genome shotgun (WGS) entry which is preliminary data.</text>
</comment>
<dbReference type="AlphaFoldDB" id="A0A7X0RFK1"/>
<evidence type="ECO:0000313" key="3">
    <source>
        <dbReference type="Proteomes" id="UP000523955"/>
    </source>
</evidence>
<dbReference type="PANTHER" id="PTHR18964:SF173">
    <property type="entry name" value="GLUCOKINASE"/>
    <property type="match status" value="1"/>
</dbReference>
<comment type="similarity">
    <text evidence="1">Belongs to the ROK (NagC/XylR) family.</text>
</comment>
<organism evidence="2 3">
    <name type="scientific">Nocardioides luti</name>
    <dbReference type="NCBI Taxonomy" id="2761101"/>
    <lineage>
        <taxon>Bacteria</taxon>
        <taxon>Bacillati</taxon>
        <taxon>Actinomycetota</taxon>
        <taxon>Actinomycetes</taxon>
        <taxon>Propionibacteriales</taxon>
        <taxon>Nocardioidaceae</taxon>
        <taxon>Nocardioides</taxon>
    </lineage>
</organism>
<dbReference type="Pfam" id="PF00480">
    <property type="entry name" value="ROK"/>
    <property type="match status" value="1"/>
</dbReference>
<reference evidence="2 3" key="1">
    <citation type="submission" date="2020-08" db="EMBL/GenBank/DDBJ databases">
        <authorList>
            <person name="Seo M.-J."/>
        </authorList>
    </citation>
    <scope>NUCLEOTIDE SEQUENCE [LARGE SCALE GENOMIC DNA]</scope>
    <source>
        <strain evidence="2 3">KIGAM211</strain>
    </source>
</reference>
<dbReference type="InterPro" id="IPR049874">
    <property type="entry name" value="ROK_cs"/>
</dbReference>
<dbReference type="PROSITE" id="PS01125">
    <property type="entry name" value="ROK"/>
    <property type="match status" value="1"/>
</dbReference>
<gene>
    <name evidence="2" type="ORF">H5V45_03625</name>
</gene>
<dbReference type="SUPFAM" id="SSF53067">
    <property type="entry name" value="Actin-like ATPase domain"/>
    <property type="match status" value="1"/>
</dbReference>
<sequence length="326" mass="33247">MALFIGVDVGGTKVLAAEVSSGGELRRTARRTTPGRRVDAALVEDALTAAVAEVADGRPVDGVGIAAAGFVDRAGERVMFAPHLPWRGEDVRARLSTRWRTLVALDNDANCAARAEHAHGAARGIDDAVVLTLGTGIGGALLLGGRVHRGRNGMAGEFGHMQVVPEGQPCQCGGRGCWEQYSSGNALVRYARDRIGREPTVLEEACGGNPEQITGPMVTAAAEDGDLVARQAFASVGDWLGVGVANLVAALDPDCVVVGGGVSAAGDRLLEPARHALLRSLVGAADREVPPLLLATLGPEAGVVGAADLARAEAASGAGPSGQALR</sequence>
<evidence type="ECO:0000256" key="1">
    <source>
        <dbReference type="ARBA" id="ARBA00006479"/>
    </source>
</evidence>
<dbReference type="PANTHER" id="PTHR18964">
    <property type="entry name" value="ROK (REPRESSOR, ORF, KINASE) FAMILY"/>
    <property type="match status" value="1"/>
</dbReference>
<dbReference type="InterPro" id="IPR043129">
    <property type="entry name" value="ATPase_NBD"/>
</dbReference>
<evidence type="ECO:0000313" key="2">
    <source>
        <dbReference type="EMBL" id="MBB6626405.1"/>
    </source>
</evidence>
<keyword evidence="3" id="KW-1185">Reference proteome</keyword>
<dbReference type="RefSeq" id="WP_185251686.1">
    <property type="nucleotide sequence ID" value="NZ_JACKXE010000001.1"/>
</dbReference>
<dbReference type="InterPro" id="IPR000600">
    <property type="entry name" value="ROK"/>
</dbReference>
<dbReference type="Proteomes" id="UP000523955">
    <property type="component" value="Unassembled WGS sequence"/>
</dbReference>
<name>A0A7X0RFK1_9ACTN</name>
<protein>
    <submittedName>
        <fullName evidence="2">ROK family protein</fullName>
    </submittedName>
</protein>
<dbReference type="Gene3D" id="3.30.420.40">
    <property type="match status" value="2"/>
</dbReference>
<proteinExistence type="inferred from homology"/>
<dbReference type="EMBL" id="JACKXE010000001">
    <property type="protein sequence ID" value="MBB6626405.1"/>
    <property type="molecule type" value="Genomic_DNA"/>
</dbReference>
<accession>A0A7X0RFK1</accession>